<organism evidence="2">
    <name type="scientific">uncultured Fidelibacterota bacterium HF0500_01L02</name>
    <dbReference type="NCBI Taxonomy" id="710790"/>
    <lineage>
        <taxon>Bacteria</taxon>
        <taxon>Pseudomonadati</taxon>
        <taxon>Fidelibacterota</taxon>
        <taxon>environmental samples</taxon>
    </lineage>
</organism>
<sequence length="62" mass="7750">MLSFDLFMEGIVFEWLEWNGTTKNDWFFVLWWGVVVVWFLYGTYTLYLRFNKRKDLLNERSK</sequence>
<keyword evidence="1" id="KW-1133">Transmembrane helix</keyword>
<evidence type="ECO:0000256" key="1">
    <source>
        <dbReference type="SAM" id="Phobius"/>
    </source>
</evidence>
<evidence type="ECO:0000313" key="2">
    <source>
        <dbReference type="EMBL" id="ADI19297.1"/>
    </source>
</evidence>
<protein>
    <submittedName>
        <fullName evidence="2">Uncharacterized protein</fullName>
    </submittedName>
</protein>
<keyword evidence="1" id="KW-0472">Membrane</keyword>
<feature type="transmembrane region" description="Helical" evidence="1">
    <location>
        <begin position="26"/>
        <end position="47"/>
    </location>
</feature>
<proteinExistence type="predicted"/>
<dbReference type="EMBL" id="GU474916">
    <property type="protein sequence ID" value="ADI19297.1"/>
    <property type="molecule type" value="Genomic_DNA"/>
</dbReference>
<accession>E0XY06</accession>
<reference evidence="2" key="1">
    <citation type="journal article" date="2011" name="Environ. Microbiol.">
        <title>Time-series analyses of Monterey Bay coastal microbial picoplankton using a 'genome proxy' microarray.</title>
        <authorList>
            <person name="Rich V.I."/>
            <person name="Pham V.D."/>
            <person name="Eppley J."/>
            <person name="Shi Y."/>
            <person name="DeLong E.F."/>
        </authorList>
    </citation>
    <scope>NUCLEOTIDE SEQUENCE</scope>
</reference>
<keyword evidence="1" id="KW-0812">Transmembrane</keyword>
<dbReference type="AlphaFoldDB" id="E0XY06"/>
<name>E0XY06_9BACT</name>